<evidence type="ECO:0000313" key="2">
    <source>
        <dbReference type="Proteomes" id="UP000814128"/>
    </source>
</evidence>
<protein>
    <submittedName>
        <fullName evidence="1">Uncharacterized protein</fullName>
    </submittedName>
</protein>
<dbReference type="EMBL" id="MU273748">
    <property type="protein sequence ID" value="KAI0028494.1"/>
    <property type="molecule type" value="Genomic_DNA"/>
</dbReference>
<gene>
    <name evidence="1" type="ORF">K488DRAFT_73730</name>
</gene>
<reference evidence="1" key="2">
    <citation type="journal article" date="2022" name="New Phytol.">
        <title>Evolutionary transition to the ectomycorrhizal habit in the genomes of a hyperdiverse lineage of mushroom-forming fungi.</title>
        <authorList>
            <person name="Looney B."/>
            <person name="Miyauchi S."/>
            <person name="Morin E."/>
            <person name="Drula E."/>
            <person name="Courty P.E."/>
            <person name="Kohler A."/>
            <person name="Kuo A."/>
            <person name="LaButti K."/>
            <person name="Pangilinan J."/>
            <person name="Lipzen A."/>
            <person name="Riley R."/>
            <person name="Andreopoulos W."/>
            <person name="He G."/>
            <person name="Johnson J."/>
            <person name="Nolan M."/>
            <person name="Tritt A."/>
            <person name="Barry K.W."/>
            <person name="Grigoriev I.V."/>
            <person name="Nagy L.G."/>
            <person name="Hibbett D."/>
            <person name="Henrissat B."/>
            <person name="Matheny P.B."/>
            <person name="Labbe J."/>
            <person name="Martin F.M."/>
        </authorList>
    </citation>
    <scope>NUCLEOTIDE SEQUENCE</scope>
    <source>
        <strain evidence="1">EC-137</strain>
    </source>
</reference>
<comment type="caution">
    <text evidence="1">The sequence shown here is derived from an EMBL/GenBank/DDBJ whole genome shotgun (WGS) entry which is preliminary data.</text>
</comment>
<name>A0ACB8Q9L6_9AGAM</name>
<sequence length="957" mass="103266">MASHSRRGSFSSTSSASFATTSSPSPLKFDPSFFSANNSCDSFVLPIDSADIHLTFGSLTEDAPTTAQSFPSSVHSDSALPCQSPYAYSWDLPSPSIKTVTGAMSKTAVVTVVPHSARPHSLTPDHTLSSQGSSRSTHVLRTRSSVSLVSSRSSTVSGPELKRISSSLLRGPRPLPATPGPHTVLLPPIQVSVQAPPPNQTRKTGFRTLPRDQSPSRSSSEEDSEADDIKKGPMPGLWSPVAVCPPRDLSNHTQGTQEDGSKSLLMSKPLDEVLIPAEVIDLGPILEEALRVDVKSRGEVCAVKVSAGNTAEDRAPVLPIREKQEMVEESAITAAVHQMLRCRTHCTHTLIFRLSHAFRLKSNVVACWLRRGHSGIHNCASAPHSTSARRIFLATSCHSGAELASRPLRTRHTLSSSFFSAAVTSTWVTPITDASTLNNQSAASQTYIQAVQRTFSRPVVTPIGGSVREIFPYSVTTASTDPHHSITSSTVHKSSPFSLSTSAVTITDSRLSSSMSGAMNEQESICFSKSSVEMVPEEIPRFPVMSTIPVCASSATIASFNLRSGVCSGLTVRDANAPLRASPPRIIFARDGPSTPTTPEHGIPTEDNHPMGEVSPSAPYTPIERHTPPPESQTSVSTPTAAALPTYLETFNTAPTPEAVSSRLSLQQRFRVQDFEIALGLLDAEGEMQPLPQYVPFPGSEETTLARGPRRPFPRTLPVQPIVFLDTTMLQPANNRSPRGLRWHRSTPWPDLPRTGENTNDGMDMKKSSSRLWSLFKLPRRTSSASSTSANDMRTLSSTRSISLVRSLTGSRFFWPPRRSSSTTRMSAVSTDLQGMENASASSLSSSTNPQDTSPGANANIDEDGFPTTEPVPGRPLLNHGHILVYPEGFVCEMCGNHGFLSEHDHERGGLLVPCKICWAHFARPFSKRLARFFHKDAQDASGEDGAHAVYILANPI</sequence>
<keyword evidence="2" id="KW-1185">Reference proteome</keyword>
<proteinExistence type="predicted"/>
<reference evidence="1" key="1">
    <citation type="submission" date="2021-02" db="EMBL/GenBank/DDBJ databases">
        <authorList>
            <consortium name="DOE Joint Genome Institute"/>
            <person name="Ahrendt S."/>
            <person name="Looney B.P."/>
            <person name="Miyauchi S."/>
            <person name="Morin E."/>
            <person name="Drula E."/>
            <person name="Courty P.E."/>
            <person name="Chicoki N."/>
            <person name="Fauchery L."/>
            <person name="Kohler A."/>
            <person name="Kuo A."/>
            <person name="Labutti K."/>
            <person name="Pangilinan J."/>
            <person name="Lipzen A."/>
            <person name="Riley R."/>
            <person name="Andreopoulos W."/>
            <person name="He G."/>
            <person name="Johnson J."/>
            <person name="Barry K.W."/>
            <person name="Grigoriev I.V."/>
            <person name="Nagy L."/>
            <person name="Hibbett D."/>
            <person name="Henrissat B."/>
            <person name="Matheny P.B."/>
            <person name="Labbe J."/>
            <person name="Martin F."/>
        </authorList>
    </citation>
    <scope>NUCLEOTIDE SEQUENCE</scope>
    <source>
        <strain evidence="1">EC-137</strain>
    </source>
</reference>
<accession>A0ACB8Q9L6</accession>
<organism evidence="1 2">
    <name type="scientific">Vararia minispora EC-137</name>
    <dbReference type="NCBI Taxonomy" id="1314806"/>
    <lineage>
        <taxon>Eukaryota</taxon>
        <taxon>Fungi</taxon>
        <taxon>Dikarya</taxon>
        <taxon>Basidiomycota</taxon>
        <taxon>Agaricomycotina</taxon>
        <taxon>Agaricomycetes</taxon>
        <taxon>Russulales</taxon>
        <taxon>Lachnocladiaceae</taxon>
        <taxon>Vararia</taxon>
    </lineage>
</organism>
<dbReference type="Proteomes" id="UP000814128">
    <property type="component" value="Unassembled WGS sequence"/>
</dbReference>
<evidence type="ECO:0000313" key="1">
    <source>
        <dbReference type="EMBL" id="KAI0028494.1"/>
    </source>
</evidence>